<keyword evidence="5" id="KW-0520">NAD</keyword>
<keyword evidence="4" id="KW-0378">Hydrolase</keyword>
<dbReference type="Pfam" id="PF01582">
    <property type="entry name" value="TIR"/>
    <property type="match status" value="1"/>
</dbReference>
<dbReference type="EC" id="3.2.2.6" evidence="1"/>
<accession>A0AAW2D5J1</accession>
<dbReference type="InterPro" id="IPR000157">
    <property type="entry name" value="TIR_dom"/>
</dbReference>
<feature type="domain" description="TIR" evidence="7">
    <location>
        <begin position="18"/>
        <end position="182"/>
    </location>
</feature>
<dbReference type="PANTHER" id="PTHR11017">
    <property type="entry name" value="LEUCINE-RICH REPEAT-CONTAINING PROTEIN"/>
    <property type="match status" value="1"/>
</dbReference>
<dbReference type="PANTHER" id="PTHR11017:SF570">
    <property type="entry name" value="DISEASE RESISTANCE PROTEIN (TIR-NBS CLASS)-RELATED"/>
    <property type="match status" value="1"/>
</dbReference>
<dbReference type="Pfam" id="PF23282">
    <property type="entry name" value="WHD_ROQ1"/>
    <property type="match status" value="1"/>
</dbReference>
<dbReference type="InterPro" id="IPR042197">
    <property type="entry name" value="Apaf_helical"/>
</dbReference>
<evidence type="ECO:0000256" key="6">
    <source>
        <dbReference type="ARBA" id="ARBA00047304"/>
    </source>
</evidence>
<evidence type="ECO:0000313" key="9">
    <source>
        <dbReference type="Proteomes" id="UP001459277"/>
    </source>
</evidence>
<keyword evidence="3" id="KW-0677">Repeat</keyword>
<dbReference type="GO" id="GO:0006952">
    <property type="term" value="P:defense response"/>
    <property type="evidence" value="ECO:0007669"/>
    <property type="project" value="InterPro"/>
</dbReference>
<evidence type="ECO:0000313" key="8">
    <source>
        <dbReference type="EMBL" id="KAL0005637.1"/>
    </source>
</evidence>
<dbReference type="InterPro" id="IPR025875">
    <property type="entry name" value="Leu-rich_rpt_4"/>
</dbReference>
<proteinExistence type="predicted"/>
<evidence type="ECO:0000256" key="3">
    <source>
        <dbReference type="ARBA" id="ARBA00022737"/>
    </source>
</evidence>
<evidence type="ECO:0000256" key="2">
    <source>
        <dbReference type="ARBA" id="ARBA00022614"/>
    </source>
</evidence>
<dbReference type="SUPFAM" id="SSF52540">
    <property type="entry name" value="P-loop containing nucleoside triphosphate hydrolases"/>
    <property type="match status" value="1"/>
</dbReference>
<dbReference type="Gene3D" id="1.10.8.430">
    <property type="entry name" value="Helical domain of apoptotic protease-activating factors"/>
    <property type="match status" value="1"/>
</dbReference>
<reference evidence="8 9" key="1">
    <citation type="submission" date="2024-01" db="EMBL/GenBank/DDBJ databases">
        <title>A telomere-to-telomere, gap-free genome of sweet tea (Lithocarpus litseifolius).</title>
        <authorList>
            <person name="Zhou J."/>
        </authorList>
    </citation>
    <scope>NUCLEOTIDE SEQUENCE [LARGE SCALE GENOMIC DNA]</scope>
    <source>
        <strain evidence="8">Zhou-2022a</strain>
        <tissue evidence="8">Leaf</tissue>
    </source>
</reference>
<dbReference type="Gene3D" id="3.40.50.300">
    <property type="entry name" value="P-loop containing nucleotide triphosphate hydrolases"/>
    <property type="match status" value="1"/>
</dbReference>
<dbReference type="Pfam" id="PF00931">
    <property type="entry name" value="NB-ARC"/>
    <property type="match status" value="1"/>
</dbReference>
<name>A0AAW2D5J1_9ROSI</name>
<dbReference type="PRINTS" id="PR00364">
    <property type="entry name" value="DISEASERSIST"/>
</dbReference>
<sequence>MAFPINKGDSSSSFIHQCTYDVFVSFGGKDTRNNFTNILIGILNHHGINIFRDDERLRSKKILDKLFEAIESSRISIIVFSENYAFSTWCLKELVKILECEKKGQIVLPIFYMVSPSEVRNQKGKFGEAFIEHETKFKDKMEMQKWRIALHEAGNIGGWHCTKDQPQFTLIKEVFEVISRVKLNYTKIFDVKYPIGIDSRVEDINCLLDIDSNDVRMVVIHGLPGIGKTTIAKAIYDLIAYRFEGSSFLENVKENSRTNDGRLQLREKLYSEILGGRTLKELGAIKRINMRMEMPQHKRILLILDNVDKLIQVTDLLGECNCFASGSRIIITTRDEKLLSTLQEDYHLTYYNYRLKELDKHESRELFCQHAFKESKPKKGYLELVDLFISYAKGLPLALKIIGIDLYPRDDIRCWKSVLDKYKRILNPNILEVLKISYDGLDQTQQHIFLDIACFLKGLRKDVVEHILESCNSYDPYYDIEILKDKSLIFVDIDGKLSVHDLMQQMGLEIIKQESEVSKKHKRLLCYDDASELPDKGLEEVEGITLCLPQPRSMQIDFGRMKNLKYLTVRNLICKDVKYLPNELRLIDWNGFPLLSLPATVNLQKLVVLKVPGSHVKLDEHFERCRLPALRYMDFTDCKNITKLPDLWVIAPNIKWLELKRCENLVVIHPSVVLLEALEHWSLRGCKNLKIIPRILKLKSLRTFYLDGCSSLWKFPDIGQSTERLALPSSIGNLTSLQHLTIALKHMDFTDCKNIIKLPDLSVIAPNIKSLELQRCENLVEIHQSVGLLEALEHWSLYRCRNLKIIPRILKLKSLQTFCLQGCERRWKRLVLPSSIGNLTSLQDLTIGSKKNNDLPSCFSTLPNLNRLHVYHLENFPKNLDFPYCFPNLKTLFVMNCNITTLPDISSRCPQLKRLYIHNCCNLQKIPKLPSCIYLVEVRGCKSLDSQSRGRLLSQFAEKVGLPRNIVCPRGSSHRDHASETDFAHKKGFSFKFDGWVLIQGSNIPKWFNHQIGGSSISFSVSRKLPSFAFCVVIQVQSKDRYERYISAYYAIKIFIDGYKGLCSHTTANFRTPPSSSSSYSYLWVFYKRDSSLEGIILNERTDVKLQFEFSNYNPERAEITIKECGVHVACMCSPQNSAADKVACIRIHERLKVSFDERLKMFLSRVAAYVLPFKQKLDRLSKAQDGYYCPLCEIAEDSILHLFQCCPYAKGLWYSGRWGFRVEMIQAQSIREFVEHIIDPPKELLAERVNKDEFTLYAVLAMNILLDAREDALFSNAKDSINQLVHRLNKQYDSYVRSLEITQGTEDQNNESVWMDMPIGVPEIQQQCHPTNTVPTLISSMAQPFLNEDADFNPSPPLKKMRTS</sequence>
<dbReference type="PROSITE" id="PS50104">
    <property type="entry name" value="TIR"/>
    <property type="match status" value="1"/>
</dbReference>
<dbReference type="InterPro" id="IPR027417">
    <property type="entry name" value="P-loop_NTPase"/>
</dbReference>
<comment type="caution">
    <text evidence="8">The sequence shown here is derived from an EMBL/GenBank/DDBJ whole genome shotgun (WGS) entry which is preliminary data.</text>
</comment>
<keyword evidence="2" id="KW-0433">Leucine-rich repeat</keyword>
<dbReference type="InterPro" id="IPR035897">
    <property type="entry name" value="Toll_tir_struct_dom_sf"/>
</dbReference>
<dbReference type="Gene3D" id="3.80.10.10">
    <property type="entry name" value="Ribonuclease Inhibitor"/>
    <property type="match status" value="2"/>
</dbReference>
<dbReference type="GO" id="GO:0061809">
    <property type="term" value="F:NAD+ nucleosidase activity, cyclic ADP-ribose generating"/>
    <property type="evidence" value="ECO:0007669"/>
    <property type="project" value="UniProtKB-EC"/>
</dbReference>
<dbReference type="SMART" id="SM00382">
    <property type="entry name" value="AAA"/>
    <property type="match status" value="1"/>
</dbReference>
<dbReference type="SMART" id="SM00255">
    <property type="entry name" value="TIR"/>
    <property type="match status" value="1"/>
</dbReference>
<evidence type="ECO:0000259" key="7">
    <source>
        <dbReference type="PROSITE" id="PS50104"/>
    </source>
</evidence>
<dbReference type="GO" id="GO:0007165">
    <property type="term" value="P:signal transduction"/>
    <property type="evidence" value="ECO:0007669"/>
    <property type="project" value="InterPro"/>
</dbReference>
<dbReference type="SUPFAM" id="SSF52200">
    <property type="entry name" value="Toll/Interleukin receptor TIR domain"/>
    <property type="match status" value="1"/>
</dbReference>
<dbReference type="Pfam" id="PF12799">
    <property type="entry name" value="LRR_4"/>
    <property type="match status" value="1"/>
</dbReference>
<dbReference type="SUPFAM" id="SSF52058">
    <property type="entry name" value="L domain-like"/>
    <property type="match status" value="2"/>
</dbReference>
<evidence type="ECO:0000256" key="5">
    <source>
        <dbReference type="ARBA" id="ARBA00023027"/>
    </source>
</evidence>
<dbReference type="GO" id="GO:0043531">
    <property type="term" value="F:ADP binding"/>
    <property type="evidence" value="ECO:0007669"/>
    <property type="project" value="InterPro"/>
</dbReference>
<dbReference type="EMBL" id="JAZDWU010000004">
    <property type="protein sequence ID" value="KAL0005637.1"/>
    <property type="molecule type" value="Genomic_DNA"/>
</dbReference>
<evidence type="ECO:0000256" key="4">
    <source>
        <dbReference type="ARBA" id="ARBA00022801"/>
    </source>
</evidence>
<organism evidence="8 9">
    <name type="scientific">Lithocarpus litseifolius</name>
    <dbReference type="NCBI Taxonomy" id="425828"/>
    <lineage>
        <taxon>Eukaryota</taxon>
        <taxon>Viridiplantae</taxon>
        <taxon>Streptophyta</taxon>
        <taxon>Embryophyta</taxon>
        <taxon>Tracheophyta</taxon>
        <taxon>Spermatophyta</taxon>
        <taxon>Magnoliopsida</taxon>
        <taxon>eudicotyledons</taxon>
        <taxon>Gunneridae</taxon>
        <taxon>Pentapetalae</taxon>
        <taxon>rosids</taxon>
        <taxon>fabids</taxon>
        <taxon>Fagales</taxon>
        <taxon>Fagaceae</taxon>
        <taxon>Lithocarpus</taxon>
    </lineage>
</organism>
<dbReference type="InterPro" id="IPR003593">
    <property type="entry name" value="AAA+_ATPase"/>
</dbReference>
<dbReference type="InterPro" id="IPR044974">
    <property type="entry name" value="Disease_R_plants"/>
</dbReference>
<comment type="catalytic activity">
    <reaction evidence="6">
        <text>NAD(+) + H2O = ADP-D-ribose + nicotinamide + H(+)</text>
        <dbReference type="Rhea" id="RHEA:16301"/>
        <dbReference type="ChEBI" id="CHEBI:15377"/>
        <dbReference type="ChEBI" id="CHEBI:15378"/>
        <dbReference type="ChEBI" id="CHEBI:17154"/>
        <dbReference type="ChEBI" id="CHEBI:57540"/>
        <dbReference type="ChEBI" id="CHEBI:57967"/>
        <dbReference type="EC" id="3.2.2.6"/>
    </reaction>
    <physiologicalReaction direction="left-to-right" evidence="6">
        <dbReference type="Rhea" id="RHEA:16302"/>
    </physiologicalReaction>
</comment>
<dbReference type="InterPro" id="IPR045344">
    <property type="entry name" value="C-JID"/>
</dbReference>
<protein>
    <recommendedName>
        <fullName evidence="1">ADP-ribosyl cyclase/cyclic ADP-ribose hydrolase</fullName>
        <ecNumber evidence="1">3.2.2.6</ecNumber>
    </recommendedName>
</protein>
<dbReference type="Pfam" id="PF20160">
    <property type="entry name" value="C-JID"/>
    <property type="match status" value="1"/>
</dbReference>
<dbReference type="InterPro" id="IPR058192">
    <property type="entry name" value="WHD_ROQ1-like"/>
</dbReference>
<gene>
    <name evidence="8" type="ORF">SO802_013198</name>
</gene>
<dbReference type="InterPro" id="IPR032675">
    <property type="entry name" value="LRR_dom_sf"/>
</dbReference>
<dbReference type="FunFam" id="3.40.50.10140:FF:000007">
    <property type="entry name" value="Disease resistance protein (TIR-NBS-LRR class)"/>
    <property type="match status" value="1"/>
</dbReference>
<dbReference type="InterPro" id="IPR002182">
    <property type="entry name" value="NB-ARC"/>
</dbReference>
<keyword evidence="9" id="KW-1185">Reference proteome</keyword>
<evidence type="ECO:0000256" key="1">
    <source>
        <dbReference type="ARBA" id="ARBA00011982"/>
    </source>
</evidence>
<dbReference type="Proteomes" id="UP001459277">
    <property type="component" value="Unassembled WGS sequence"/>
</dbReference>
<dbReference type="Gene3D" id="3.40.50.10140">
    <property type="entry name" value="Toll/interleukin-1 receptor homology (TIR) domain"/>
    <property type="match status" value="1"/>
</dbReference>